<reference evidence="1" key="1">
    <citation type="journal article" date="2023" name="G3 (Bethesda)">
        <title>A reference genome for the long-term kleptoplast-retaining sea slug Elysia crispata morphotype clarki.</title>
        <authorList>
            <person name="Eastman K.E."/>
            <person name="Pendleton A.L."/>
            <person name="Shaikh M.A."/>
            <person name="Suttiyut T."/>
            <person name="Ogas R."/>
            <person name="Tomko P."/>
            <person name="Gavelis G."/>
            <person name="Widhalm J.R."/>
            <person name="Wisecaver J.H."/>
        </authorList>
    </citation>
    <scope>NUCLEOTIDE SEQUENCE</scope>
    <source>
        <strain evidence="1">ECLA1</strain>
    </source>
</reference>
<gene>
    <name evidence="1" type="ORF">RRG08_035213</name>
</gene>
<organism evidence="1 2">
    <name type="scientific">Elysia crispata</name>
    <name type="common">lettuce slug</name>
    <dbReference type="NCBI Taxonomy" id="231223"/>
    <lineage>
        <taxon>Eukaryota</taxon>
        <taxon>Metazoa</taxon>
        <taxon>Spiralia</taxon>
        <taxon>Lophotrochozoa</taxon>
        <taxon>Mollusca</taxon>
        <taxon>Gastropoda</taxon>
        <taxon>Heterobranchia</taxon>
        <taxon>Euthyneura</taxon>
        <taxon>Panpulmonata</taxon>
        <taxon>Sacoglossa</taxon>
        <taxon>Placobranchoidea</taxon>
        <taxon>Plakobranchidae</taxon>
        <taxon>Elysia</taxon>
    </lineage>
</organism>
<proteinExistence type="predicted"/>
<comment type="caution">
    <text evidence="1">The sequence shown here is derived from an EMBL/GenBank/DDBJ whole genome shotgun (WGS) entry which is preliminary data.</text>
</comment>
<dbReference type="AlphaFoldDB" id="A0AAE1DIX4"/>
<dbReference type="Proteomes" id="UP001283361">
    <property type="component" value="Unassembled WGS sequence"/>
</dbReference>
<accession>A0AAE1DIX4</accession>
<dbReference type="EMBL" id="JAWDGP010003655">
    <property type="protein sequence ID" value="KAK3772172.1"/>
    <property type="molecule type" value="Genomic_DNA"/>
</dbReference>
<evidence type="ECO:0000313" key="1">
    <source>
        <dbReference type="EMBL" id="KAK3772172.1"/>
    </source>
</evidence>
<keyword evidence="2" id="KW-1185">Reference proteome</keyword>
<sequence length="209" mass="23508">MNRCGERDRESAGEKREHIRATRLAKGNNSTIGYAKCKCFPLLIAKYYNAEINGKGDTFWYFLSQNYLQALRKKLITNITCTQSEDTNQRQYNRVWACAKSQDSNNHVVTHVYPEQSSVLRLIILLGPSQAHLVPTGPQISYTTGIKTLDPGAKSLQNSEDGLIGHLVFLSEHAARLSMQSSCTESDKLRHIDTHTEALEVKVRKPLTS</sequence>
<protein>
    <submittedName>
        <fullName evidence="1">Uncharacterized protein</fullName>
    </submittedName>
</protein>
<evidence type="ECO:0000313" key="2">
    <source>
        <dbReference type="Proteomes" id="UP001283361"/>
    </source>
</evidence>
<name>A0AAE1DIX4_9GAST</name>